<sequence>MHVPLVFRLALGNVSRCARDYAVYLVTLAFSTCLLYAFNASGDYLTALPLTADQLAVLAKARDVAGAFSVFVVLVFAVLVAYASRFIVRRRSREFGLYALLGMRTPVLTVVLATEGLLAGVGGLAAGLALGVAASPAFGAVAAFVFGVPWRLAWSFSPGAALATCGWFAVIVGVAVVLSIVDVCRRPLVELMGRDRAPERLLLVGRGATRAQAALAVALLAVVWGSCVVQPGLFVLAILPMGWAAYVATSLVFRVVAARVPALARRRASYWEGLRAFTLRQLEGRVSSSCQVLSCACVLMTCAVCMICAGLAFSVGQRVAGGAASEALAEASLAPIGYVGIFYGEAFLVAAAAVLALRQLSQEADARRAYETLLELGADPREVRRSVRVQVGAAFALPALLAAAHDLAGLTLVRQLARGVPDEVFCALAVASLAATLALLGVCYLLVVRGSGLRAEGSLAGGRATPPGAPTPGAPA</sequence>
<evidence type="ECO:0000256" key="6">
    <source>
        <dbReference type="SAM" id="Phobius"/>
    </source>
</evidence>
<feature type="domain" description="ABC3 transporter permease C-terminal" evidence="7">
    <location>
        <begin position="67"/>
        <end position="181"/>
    </location>
</feature>
<evidence type="ECO:0000313" key="8">
    <source>
        <dbReference type="EMBL" id="MBM6775352.1"/>
    </source>
</evidence>
<evidence type="ECO:0000259" key="7">
    <source>
        <dbReference type="Pfam" id="PF02687"/>
    </source>
</evidence>
<dbReference type="Proteomes" id="UP000712527">
    <property type="component" value="Unassembled WGS sequence"/>
</dbReference>
<dbReference type="InterPro" id="IPR052536">
    <property type="entry name" value="ABC-4_Integral_Memb_Prot"/>
</dbReference>
<dbReference type="Pfam" id="PF02687">
    <property type="entry name" value="FtsX"/>
    <property type="match status" value="1"/>
</dbReference>
<dbReference type="EMBL" id="JACSNQ010000016">
    <property type="protein sequence ID" value="MBM6775352.1"/>
    <property type="molecule type" value="Genomic_DNA"/>
</dbReference>
<keyword evidence="4 6" id="KW-1133">Transmembrane helix</keyword>
<feature type="transmembrane region" description="Helical" evidence="6">
    <location>
        <begin position="160"/>
        <end position="181"/>
    </location>
</feature>
<feature type="transmembrane region" description="Helical" evidence="6">
    <location>
        <begin position="391"/>
        <end position="413"/>
    </location>
</feature>
<comment type="subcellular location">
    <subcellularLocation>
        <location evidence="1">Cell membrane</location>
        <topology evidence="1">Multi-pass membrane protein</topology>
    </subcellularLocation>
</comment>
<proteinExistence type="predicted"/>
<feature type="transmembrane region" description="Helical" evidence="6">
    <location>
        <begin position="95"/>
        <end position="118"/>
    </location>
</feature>
<feature type="transmembrane region" description="Helical" evidence="6">
    <location>
        <begin position="292"/>
        <end position="316"/>
    </location>
</feature>
<evidence type="ECO:0000256" key="2">
    <source>
        <dbReference type="ARBA" id="ARBA00022475"/>
    </source>
</evidence>
<dbReference type="RefSeq" id="WP_204793692.1">
    <property type="nucleotide sequence ID" value="NZ_JACSNQ010000016.1"/>
</dbReference>
<evidence type="ECO:0000256" key="4">
    <source>
        <dbReference type="ARBA" id="ARBA00022989"/>
    </source>
</evidence>
<dbReference type="PANTHER" id="PTHR46795">
    <property type="entry name" value="ABC TRANSPORTER PERMEASE-RELATED-RELATED"/>
    <property type="match status" value="1"/>
</dbReference>
<reference evidence="8 9" key="1">
    <citation type="journal article" date="2021" name="Sci. Rep.">
        <title>The distribution of antibiotic resistance genes in chicken gut microbiota commensals.</title>
        <authorList>
            <person name="Juricova H."/>
            <person name="Matiasovicova J."/>
            <person name="Kubasova T."/>
            <person name="Cejkova D."/>
            <person name="Rychlik I."/>
        </authorList>
    </citation>
    <scope>NUCLEOTIDE SEQUENCE [LARGE SCALE GENOMIC DNA]</scope>
    <source>
        <strain evidence="8 9">An794</strain>
    </source>
</reference>
<keyword evidence="3 6" id="KW-0812">Transmembrane</keyword>
<organism evidence="8 9">
    <name type="scientific">Olsenella profusa</name>
    <dbReference type="NCBI Taxonomy" id="138595"/>
    <lineage>
        <taxon>Bacteria</taxon>
        <taxon>Bacillati</taxon>
        <taxon>Actinomycetota</taxon>
        <taxon>Coriobacteriia</taxon>
        <taxon>Coriobacteriales</taxon>
        <taxon>Atopobiaceae</taxon>
        <taxon>Olsenella</taxon>
    </lineage>
</organism>
<gene>
    <name evidence="8" type="ORF">H9X80_07320</name>
</gene>
<dbReference type="InterPro" id="IPR003838">
    <property type="entry name" value="ABC3_permease_C"/>
</dbReference>
<keyword evidence="2" id="KW-1003">Cell membrane</keyword>
<comment type="caution">
    <text evidence="8">The sequence shown here is derived from an EMBL/GenBank/DDBJ whole genome shotgun (WGS) entry which is preliminary data.</text>
</comment>
<protein>
    <submittedName>
        <fullName evidence="8">ABC transporter permease</fullName>
    </submittedName>
</protein>
<evidence type="ECO:0000256" key="5">
    <source>
        <dbReference type="ARBA" id="ARBA00023136"/>
    </source>
</evidence>
<feature type="transmembrane region" description="Helical" evidence="6">
    <location>
        <begin position="21"/>
        <end position="38"/>
    </location>
</feature>
<feature type="transmembrane region" description="Helical" evidence="6">
    <location>
        <begin position="336"/>
        <end position="357"/>
    </location>
</feature>
<feature type="transmembrane region" description="Helical" evidence="6">
    <location>
        <begin position="425"/>
        <end position="447"/>
    </location>
</feature>
<keyword evidence="5 6" id="KW-0472">Membrane</keyword>
<evidence type="ECO:0000313" key="9">
    <source>
        <dbReference type="Proteomes" id="UP000712527"/>
    </source>
</evidence>
<name>A0ABS2F3H5_9ACTN</name>
<accession>A0ABS2F3H5</accession>
<dbReference type="PANTHER" id="PTHR46795:SF3">
    <property type="entry name" value="ABC TRANSPORTER PERMEASE"/>
    <property type="match status" value="1"/>
</dbReference>
<evidence type="ECO:0000256" key="3">
    <source>
        <dbReference type="ARBA" id="ARBA00022692"/>
    </source>
</evidence>
<evidence type="ECO:0000256" key="1">
    <source>
        <dbReference type="ARBA" id="ARBA00004651"/>
    </source>
</evidence>
<feature type="transmembrane region" description="Helical" evidence="6">
    <location>
        <begin position="64"/>
        <end position="83"/>
    </location>
</feature>
<feature type="transmembrane region" description="Helical" evidence="6">
    <location>
        <begin position="233"/>
        <end position="257"/>
    </location>
</feature>
<keyword evidence="9" id="KW-1185">Reference proteome</keyword>